<organism evidence="1 2">
    <name type="scientific">Mycena indigotica</name>
    <dbReference type="NCBI Taxonomy" id="2126181"/>
    <lineage>
        <taxon>Eukaryota</taxon>
        <taxon>Fungi</taxon>
        <taxon>Dikarya</taxon>
        <taxon>Basidiomycota</taxon>
        <taxon>Agaricomycotina</taxon>
        <taxon>Agaricomycetes</taxon>
        <taxon>Agaricomycetidae</taxon>
        <taxon>Agaricales</taxon>
        <taxon>Marasmiineae</taxon>
        <taxon>Mycenaceae</taxon>
        <taxon>Mycena</taxon>
    </lineage>
</organism>
<comment type="caution">
    <text evidence="1">The sequence shown here is derived from an EMBL/GenBank/DDBJ whole genome shotgun (WGS) entry which is preliminary data.</text>
</comment>
<proteinExistence type="predicted"/>
<name>A0A8H6SA95_9AGAR</name>
<dbReference type="EMBL" id="JACAZF010000009">
    <property type="protein sequence ID" value="KAF7295714.1"/>
    <property type="molecule type" value="Genomic_DNA"/>
</dbReference>
<dbReference type="Proteomes" id="UP000636479">
    <property type="component" value="Unassembled WGS sequence"/>
</dbReference>
<reference evidence="1" key="1">
    <citation type="submission" date="2020-05" db="EMBL/GenBank/DDBJ databases">
        <title>Mycena genomes resolve the evolution of fungal bioluminescence.</title>
        <authorList>
            <person name="Tsai I.J."/>
        </authorList>
    </citation>
    <scope>NUCLEOTIDE SEQUENCE</scope>
    <source>
        <strain evidence="1">171206Taipei</strain>
    </source>
</reference>
<accession>A0A8H6SA95</accession>
<dbReference type="AlphaFoldDB" id="A0A8H6SA95"/>
<evidence type="ECO:0000313" key="1">
    <source>
        <dbReference type="EMBL" id="KAF7295714.1"/>
    </source>
</evidence>
<dbReference type="RefSeq" id="XP_037217077.1">
    <property type="nucleotide sequence ID" value="XM_037367683.1"/>
</dbReference>
<evidence type="ECO:0000313" key="2">
    <source>
        <dbReference type="Proteomes" id="UP000636479"/>
    </source>
</evidence>
<keyword evidence="2" id="KW-1185">Reference proteome</keyword>
<protein>
    <submittedName>
        <fullName evidence="1">Uncharacterized protein</fullName>
    </submittedName>
</protein>
<sequence length="110" mass="12134">MDIANGYRETPIGASGELRCWSPTGGLRLNMRAWKTGVCDKRCPCKEHSPAFSAGQPKLSFFANALVIENPRLHLSYLPPDIPVTVRLPEESQSLAESMLLVKSKAGWVH</sequence>
<dbReference type="GeneID" id="59350199"/>
<gene>
    <name evidence="1" type="ORF">MIND_01111800</name>
</gene>